<protein>
    <recommendedName>
        <fullName evidence="3">Cytochrome P450</fullName>
    </recommendedName>
</protein>
<dbReference type="GO" id="GO:0016705">
    <property type="term" value="F:oxidoreductase activity, acting on paired donors, with incorporation or reduction of molecular oxygen"/>
    <property type="evidence" value="ECO:0007669"/>
    <property type="project" value="InterPro"/>
</dbReference>
<dbReference type="Proteomes" id="UP001219525">
    <property type="component" value="Unassembled WGS sequence"/>
</dbReference>
<accession>A0AAD6VLS9</accession>
<dbReference type="InterPro" id="IPR036396">
    <property type="entry name" value="Cyt_P450_sf"/>
</dbReference>
<feature type="non-terminal residue" evidence="1">
    <location>
        <position position="1"/>
    </location>
</feature>
<dbReference type="Gene3D" id="1.10.630.10">
    <property type="entry name" value="Cytochrome P450"/>
    <property type="match status" value="1"/>
</dbReference>
<organism evidence="1 2">
    <name type="scientific">Mycena pura</name>
    <dbReference type="NCBI Taxonomy" id="153505"/>
    <lineage>
        <taxon>Eukaryota</taxon>
        <taxon>Fungi</taxon>
        <taxon>Dikarya</taxon>
        <taxon>Basidiomycota</taxon>
        <taxon>Agaricomycotina</taxon>
        <taxon>Agaricomycetes</taxon>
        <taxon>Agaricomycetidae</taxon>
        <taxon>Agaricales</taxon>
        <taxon>Marasmiineae</taxon>
        <taxon>Mycenaceae</taxon>
        <taxon>Mycena</taxon>
    </lineage>
</organism>
<gene>
    <name evidence="1" type="ORF">GGX14DRAFT_358881</name>
</gene>
<dbReference type="EMBL" id="JARJCW010000015">
    <property type="protein sequence ID" value="KAJ7216637.1"/>
    <property type="molecule type" value="Genomic_DNA"/>
</dbReference>
<evidence type="ECO:0000313" key="2">
    <source>
        <dbReference type="Proteomes" id="UP001219525"/>
    </source>
</evidence>
<dbReference type="GO" id="GO:0004497">
    <property type="term" value="F:monooxygenase activity"/>
    <property type="evidence" value="ECO:0007669"/>
    <property type="project" value="InterPro"/>
</dbReference>
<dbReference type="AlphaFoldDB" id="A0AAD6VLS9"/>
<name>A0AAD6VLS9_9AGAR</name>
<proteinExistence type="predicted"/>
<comment type="caution">
    <text evidence="1">The sequence shown here is derived from an EMBL/GenBank/DDBJ whole genome shotgun (WGS) entry which is preliminary data.</text>
</comment>
<reference evidence="1" key="1">
    <citation type="submission" date="2023-03" db="EMBL/GenBank/DDBJ databases">
        <title>Massive genome expansion in bonnet fungi (Mycena s.s.) driven by repeated elements and novel gene families across ecological guilds.</title>
        <authorList>
            <consortium name="Lawrence Berkeley National Laboratory"/>
            <person name="Harder C.B."/>
            <person name="Miyauchi S."/>
            <person name="Viragh M."/>
            <person name="Kuo A."/>
            <person name="Thoen E."/>
            <person name="Andreopoulos B."/>
            <person name="Lu D."/>
            <person name="Skrede I."/>
            <person name="Drula E."/>
            <person name="Henrissat B."/>
            <person name="Morin E."/>
            <person name="Kohler A."/>
            <person name="Barry K."/>
            <person name="LaButti K."/>
            <person name="Morin E."/>
            <person name="Salamov A."/>
            <person name="Lipzen A."/>
            <person name="Mereny Z."/>
            <person name="Hegedus B."/>
            <person name="Baldrian P."/>
            <person name="Stursova M."/>
            <person name="Weitz H."/>
            <person name="Taylor A."/>
            <person name="Grigoriev I.V."/>
            <person name="Nagy L.G."/>
            <person name="Martin F."/>
            <person name="Kauserud H."/>
        </authorList>
    </citation>
    <scope>NUCLEOTIDE SEQUENCE</scope>
    <source>
        <strain evidence="1">9144</strain>
    </source>
</reference>
<sequence>HSTRPERWQNLPEATNAIPGIWANIMTFWAGPHGCLGTYFSGNAQKAVIFMIVRSFVLELAVPKEDISKSGAMSLTRPFVISEKAKGTQLPLIVKPYSP</sequence>
<evidence type="ECO:0008006" key="3">
    <source>
        <dbReference type="Google" id="ProtNLM"/>
    </source>
</evidence>
<dbReference type="GO" id="GO:0005506">
    <property type="term" value="F:iron ion binding"/>
    <property type="evidence" value="ECO:0007669"/>
    <property type="project" value="InterPro"/>
</dbReference>
<dbReference type="GO" id="GO:0020037">
    <property type="term" value="F:heme binding"/>
    <property type="evidence" value="ECO:0007669"/>
    <property type="project" value="InterPro"/>
</dbReference>
<keyword evidence="2" id="KW-1185">Reference proteome</keyword>
<evidence type="ECO:0000313" key="1">
    <source>
        <dbReference type="EMBL" id="KAJ7216637.1"/>
    </source>
</evidence>
<dbReference type="SUPFAM" id="SSF48264">
    <property type="entry name" value="Cytochrome P450"/>
    <property type="match status" value="1"/>
</dbReference>